<dbReference type="InterPro" id="IPR028002">
    <property type="entry name" value="Myb_DNA-bind_5"/>
</dbReference>
<feature type="domain" description="Myb/SANT-like DNA-binding" evidence="6">
    <location>
        <begin position="2"/>
        <end position="42"/>
    </location>
</feature>
<comment type="subunit">
    <text evidence="1">Self-associates forming complexes of several hundred monomers.</text>
</comment>
<keyword evidence="4" id="KW-0175">Coiled coil</keyword>
<feature type="compositionally biased region" description="Polar residues" evidence="5">
    <location>
        <begin position="235"/>
        <end position="249"/>
    </location>
</feature>
<accession>A0AAE1GJ06</accession>
<dbReference type="PANTHER" id="PTHR23098">
    <property type="entry name" value="AGAP001331-PA-RELATED"/>
    <property type="match status" value="1"/>
</dbReference>
<dbReference type="Pfam" id="PF13873">
    <property type="entry name" value="Myb_DNA-bind_5"/>
    <property type="match status" value="1"/>
</dbReference>
<name>A0AAE1GJ06_PETCI</name>
<comment type="function">
    <text evidence="3">Involved in transvection phenomena (= synapsis-dependent gene expression), where the synaptic pairing of chromosomes carrying genes with which zeste interacts influences the expression of these genes. Zeste binds to DNA and stimulates transcription from a nearby promoter.</text>
</comment>
<evidence type="ECO:0000256" key="5">
    <source>
        <dbReference type="SAM" id="MobiDB-lite"/>
    </source>
</evidence>
<reference evidence="7" key="1">
    <citation type="submission" date="2023-10" db="EMBL/GenBank/DDBJ databases">
        <title>Genome assemblies of two species of porcelain crab, Petrolisthes cinctipes and Petrolisthes manimaculis (Anomura: Porcellanidae).</title>
        <authorList>
            <person name="Angst P."/>
        </authorList>
    </citation>
    <scope>NUCLEOTIDE SEQUENCE</scope>
    <source>
        <strain evidence="7">PB745_01</strain>
        <tissue evidence="7">Gill</tissue>
    </source>
</reference>
<dbReference type="Proteomes" id="UP001286313">
    <property type="component" value="Unassembled WGS sequence"/>
</dbReference>
<feature type="coiled-coil region" evidence="4">
    <location>
        <begin position="16"/>
        <end position="43"/>
    </location>
</feature>
<gene>
    <name evidence="7" type="ORF">Pcinc_003378</name>
</gene>
<organism evidence="7 8">
    <name type="scientific">Petrolisthes cinctipes</name>
    <name type="common">Flat porcelain crab</name>
    <dbReference type="NCBI Taxonomy" id="88211"/>
    <lineage>
        <taxon>Eukaryota</taxon>
        <taxon>Metazoa</taxon>
        <taxon>Ecdysozoa</taxon>
        <taxon>Arthropoda</taxon>
        <taxon>Crustacea</taxon>
        <taxon>Multicrustacea</taxon>
        <taxon>Malacostraca</taxon>
        <taxon>Eumalacostraca</taxon>
        <taxon>Eucarida</taxon>
        <taxon>Decapoda</taxon>
        <taxon>Pleocyemata</taxon>
        <taxon>Anomura</taxon>
        <taxon>Galatheoidea</taxon>
        <taxon>Porcellanidae</taxon>
        <taxon>Petrolisthes</taxon>
    </lineage>
</organism>
<dbReference type="GO" id="GO:0005634">
    <property type="term" value="C:nucleus"/>
    <property type="evidence" value="ECO:0007669"/>
    <property type="project" value="TreeGrafter"/>
</dbReference>
<evidence type="ECO:0000256" key="4">
    <source>
        <dbReference type="SAM" id="Coils"/>
    </source>
</evidence>
<dbReference type="PANTHER" id="PTHR23098:SF16">
    <property type="entry name" value="REGULATORY PROTEIN ZESTE"/>
    <property type="match status" value="1"/>
</dbReference>
<feature type="compositionally biased region" description="Polar residues" evidence="5">
    <location>
        <begin position="206"/>
        <end position="228"/>
    </location>
</feature>
<feature type="compositionally biased region" description="Low complexity" evidence="5">
    <location>
        <begin position="194"/>
        <end position="205"/>
    </location>
</feature>
<dbReference type="EMBL" id="JAWQEG010000247">
    <property type="protein sequence ID" value="KAK3892790.1"/>
    <property type="molecule type" value="Genomic_DNA"/>
</dbReference>
<dbReference type="AlphaFoldDB" id="A0AAE1GJ06"/>
<evidence type="ECO:0000256" key="3">
    <source>
        <dbReference type="ARBA" id="ARBA00025466"/>
    </source>
</evidence>
<feature type="region of interest" description="Disordered" evidence="5">
    <location>
        <begin position="193"/>
        <end position="249"/>
    </location>
</feature>
<evidence type="ECO:0000313" key="8">
    <source>
        <dbReference type="Proteomes" id="UP001286313"/>
    </source>
</evidence>
<evidence type="ECO:0000256" key="1">
    <source>
        <dbReference type="ARBA" id="ARBA00011764"/>
    </source>
</evidence>
<proteinExistence type="predicted"/>
<comment type="caution">
    <text evidence="7">The sequence shown here is derived from an EMBL/GenBank/DDBJ whole genome shotgun (WGS) entry which is preliminary data.</text>
</comment>
<evidence type="ECO:0000256" key="2">
    <source>
        <dbReference type="ARBA" id="ARBA00016807"/>
    </source>
</evidence>
<evidence type="ECO:0000313" key="7">
    <source>
        <dbReference type="EMBL" id="KAK3892790.1"/>
    </source>
</evidence>
<protein>
    <recommendedName>
        <fullName evidence="2">Regulatory protein zeste</fullName>
    </recommendedName>
</protein>
<evidence type="ECO:0000259" key="6">
    <source>
        <dbReference type="Pfam" id="PF13873"/>
    </source>
</evidence>
<sequence length="249" mass="27691">MKNVAWEMVAAEVNAVSRVKRSAEEVRRKVQDMRAQVKSKAAAETKYLEGTGGGPESEVIYSEREQVILRLISPTSISGLPVPESQIFSLSNTEKARPQSRASSASEVSRPHFSQVSHYIDDFKKWNEVYMAKTHSRFNSKRLRSVGERKLFREVLICHHGVKHKGVKKTYTGWAVIGCNILPYRYSERLGKNASRPQSRASSASEVSRPQSRASSVSEGSRPQSRASSAPEVSRPQSRASSASEVSRP</sequence>
<keyword evidence="8" id="KW-1185">Reference proteome</keyword>